<feature type="domain" description="Enoyl reductase (ER)" evidence="8">
    <location>
        <begin position="11"/>
        <end position="360"/>
    </location>
</feature>
<evidence type="ECO:0000256" key="5">
    <source>
        <dbReference type="ARBA" id="ARBA00023002"/>
    </source>
</evidence>
<evidence type="ECO:0000256" key="6">
    <source>
        <dbReference type="ARBA" id="ARBA00023027"/>
    </source>
</evidence>
<dbReference type="GO" id="GO:0005829">
    <property type="term" value="C:cytosol"/>
    <property type="evidence" value="ECO:0007669"/>
    <property type="project" value="TreeGrafter"/>
</dbReference>
<dbReference type="PATRIC" id="fig|1300347.3.peg.654"/>
<dbReference type="EC" id="1.1.1.284" evidence="9"/>
<dbReference type="GO" id="GO:0051903">
    <property type="term" value="F:S-(hydroxymethyl)glutathione dehydrogenase [NAD(P)+] activity"/>
    <property type="evidence" value="ECO:0007669"/>
    <property type="project" value="UniProtKB-EC"/>
</dbReference>
<evidence type="ECO:0000256" key="1">
    <source>
        <dbReference type="ARBA" id="ARBA00001947"/>
    </source>
</evidence>
<dbReference type="Gene3D" id="3.90.180.10">
    <property type="entry name" value="Medium-chain alcohol dehydrogenases, catalytic domain"/>
    <property type="match status" value="1"/>
</dbReference>
<dbReference type="FunFam" id="3.40.50.720:FF:000003">
    <property type="entry name" value="S-(hydroxymethyl)glutathione dehydrogenase"/>
    <property type="match status" value="1"/>
</dbReference>
<dbReference type="KEGG" id="ndk:I601_0649"/>
<dbReference type="SUPFAM" id="SSF51735">
    <property type="entry name" value="NAD(P)-binding Rossmann-fold domains"/>
    <property type="match status" value="1"/>
</dbReference>
<evidence type="ECO:0000256" key="4">
    <source>
        <dbReference type="ARBA" id="ARBA00022833"/>
    </source>
</evidence>
<dbReference type="InterPro" id="IPR013154">
    <property type="entry name" value="ADH-like_N"/>
</dbReference>
<dbReference type="Gene3D" id="3.40.50.720">
    <property type="entry name" value="NAD(P)-binding Rossmann-like Domain"/>
    <property type="match status" value="1"/>
</dbReference>
<dbReference type="InterPro" id="IPR036291">
    <property type="entry name" value="NAD(P)-bd_dom_sf"/>
</dbReference>
<dbReference type="PROSITE" id="PS00059">
    <property type="entry name" value="ADH_ZINC"/>
    <property type="match status" value="1"/>
</dbReference>
<accession>A0A1A9GHV7</accession>
<proteinExistence type="inferred from homology"/>
<dbReference type="CDD" id="cd08279">
    <property type="entry name" value="Zn_ADH_class_III"/>
    <property type="match status" value="1"/>
</dbReference>
<dbReference type="PANTHER" id="PTHR43880">
    <property type="entry name" value="ALCOHOL DEHYDROGENASE"/>
    <property type="match status" value="1"/>
</dbReference>
<dbReference type="InterPro" id="IPR013149">
    <property type="entry name" value="ADH-like_C"/>
</dbReference>
<dbReference type="InterPro" id="IPR020843">
    <property type="entry name" value="ER"/>
</dbReference>
<dbReference type="RefSeq" id="WP_068106363.1">
    <property type="nucleotide sequence ID" value="NZ_CP015079.1"/>
</dbReference>
<dbReference type="AlphaFoldDB" id="A0A1A9GHV7"/>
<evidence type="ECO:0000259" key="8">
    <source>
        <dbReference type="SMART" id="SM00829"/>
    </source>
</evidence>
<keyword evidence="10" id="KW-1185">Reference proteome</keyword>
<comment type="similarity">
    <text evidence="2 7">Belongs to the zinc-containing alcohol dehydrogenase family.</text>
</comment>
<reference evidence="9 10" key="1">
    <citation type="submission" date="2016-03" db="EMBL/GenBank/DDBJ databases">
        <title>Complete genome sequence of a soil Actinobacterium, Nocardioides dokdonensis FR1436.</title>
        <authorList>
            <person name="Kwon S.-K."/>
            <person name="Kim K."/>
            <person name="Kim J.F."/>
        </authorList>
    </citation>
    <scope>NUCLEOTIDE SEQUENCE [LARGE SCALE GENOMIC DNA]</scope>
    <source>
        <strain evidence="9 10">FR1436</strain>
    </source>
</reference>
<dbReference type="SUPFAM" id="SSF50129">
    <property type="entry name" value="GroES-like"/>
    <property type="match status" value="2"/>
</dbReference>
<dbReference type="STRING" id="1300347.I601_0649"/>
<keyword evidence="5 9" id="KW-0560">Oxidoreductase</keyword>
<keyword evidence="4 7" id="KW-0862">Zinc</keyword>
<evidence type="ECO:0000256" key="3">
    <source>
        <dbReference type="ARBA" id="ARBA00022723"/>
    </source>
</evidence>
<dbReference type="PANTHER" id="PTHR43880:SF12">
    <property type="entry name" value="ALCOHOL DEHYDROGENASE CLASS-3"/>
    <property type="match status" value="1"/>
</dbReference>
<keyword evidence="3 7" id="KW-0479">Metal-binding</keyword>
<dbReference type="EMBL" id="CP015079">
    <property type="protein sequence ID" value="ANH37101.1"/>
    <property type="molecule type" value="Genomic_DNA"/>
</dbReference>
<comment type="cofactor">
    <cofactor evidence="1 7">
        <name>Zn(2+)</name>
        <dbReference type="ChEBI" id="CHEBI:29105"/>
    </cofactor>
</comment>
<dbReference type="InterPro" id="IPR011032">
    <property type="entry name" value="GroES-like_sf"/>
</dbReference>
<dbReference type="Proteomes" id="UP000077868">
    <property type="component" value="Chromosome"/>
</dbReference>
<keyword evidence="6" id="KW-0520">NAD</keyword>
<evidence type="ECO:0000256" key="7">
    <source>
        <dbReference type="RuleBase" id="RU361277"/>
    </source>
</evidence>
<dbReference type="GO" id="GO:0008270">
    <property type="term" value="F:zinc ion binding"/>
    <property type="evidence" value="ECO:0007669"/>
    <property type="project" value="InterPro"/>
</dbReference>
<dbReference type="Pfam" id="PF08240">
    <property type="entry name" value="ADH_N"/>
    <property type="match status" value="1"/>
</dbReference>
<dbReference type="Pfam" id="PF00107">
    <property type="entry name" value="ADH_zinc_N"/>
    <property type="match status" value="1"/>
</dbReference>
<protein>
    <submittedName>
        <fullName evidence="9">S-(Hydroxymethyl)glutathione dehydrogenase</fullName>
        <ecNumber evidence="9">1.1.1.284</ecNumber>
    </submittedName>
</protein>
<evidence type="ECO:0000313" key="9">
    <source>
        <dbReference type="EMBL" id="ANH37101.1"/>
    </source>
</evidence>
<dbReference type="SMART" id="SM00829">
    <property type="entry name" value="PKS_ER"/>
    <property type="match status" value="1"/>
</dbReference>
<evidence type="ECO:0000256" key="2">
    <source>
        <dbReference type="ARBA" id="ARBA00008072"/>
    </source>
</evidence>
<dbReference type="InterPro" id="IPR002328">
    <property type="entry name" value="ADH_Zn_CS"/>
</dbReference>
<organism evidence="9 10">
    <name type="scientific">Nocardioides dokdonensis FR1436</name>
    <dbReference type="NCBI Taxonomy" id="1300347"/>
    <lineage>
        <taxon>Bacteria</taxon>
        <taxon>Bacillati</taxon>
        <taxon>Actinomycetota</taxon>
        <taxon>Actinomycetes</taxon>
        <taxon>Propionibacteriales</taxon>
        <taxon>Nocardioidaceae</taxon>
        <taxon>Nocardioides</taxon>
    </lineage>
</organism>
<name>A0A1A9GHV7_9ACTN</name>
<sequence>MSSSRAAVLTTSPGRLEIHRIDVDDPGPDEVLVRTVAAGVCHSDLHFMQGVMPYPLPTVLGHESAGVVEAVGDRVTALAPGDHVVACLSVFCGRCEFCLSGNPALCLKQGVNRPAGAPPRLSLDGAPLTQFLNLSSFSELTLVHQNALVRIAPEMPLGPAALLGCGVVTGLGAVFRTAAVRPGESVAVIGCGGVGLSTVHGAELVGAGRIIAVDTDPAKLELARTFGATDVVDASTTDPVEAVRELTGGGVHHAFEAVGLAVTTEQAFAMARRGGTATVVGMLPPGEKVSISGLDLLVEKRLQGSQIGSNQFLVDIPRYVDLYLRGRLRLDDLISGTVPLAEVNEAYDRLTGGGVARQLLSFD</sequence>
<gene>
    <name evidence="9" type="primary">frmA</name>
    <name evidence="9" type="ORF">I601_0649</name>
</gene>
<dbReference type="GO" id="GO:0046294">
    <property type="term" value="P:formaldehyde catabolic process"/>
    <property type="evidence" value="ECO:0007669"/>
    <property type="project" value="TreeGrafter"/>
</dbReference>
<evidence type="ECO:0000313" key="10">
    <source>
        <dbReference type="Proteomes" id="UP000077868"/>
    </source>
</evidence>